<proteinExistence type="predicted"/>
<feature type="chain" id="PRO_5038918549" description="PepSY domain-containing protein" evidence="2">
    <location>
        <begin position="24"/>
        <end position="277"/>
    </location>
</feature>
<organism evidence="4 5">
    <name type="scientific">Gracilibacillus salitolerans</name>
    <dbReference type="NCBI Taxonomy" id="2663022"/>
    <lineage>
        <taxon>Bacteria</taxon>
        <taxon>Bacillati</taxon>
        <taxon>Bacillota</taxon>
        <taxon>Bacilli</taxon>
        <taxon>Bacillales</taxon>
        <taxon>Bacillaceae</taxon>
        <taxon>Gracilibacillus</taxon>
    </lineage>
</organism>
<dbReference type="Pfam" id="PF03413">
    <property type="entry name" value="PepSY"/>
    <property type="match status" value="3"/>
</dbReference>
<reference evidence="4 5" key="1">
    <citation type="submission" date="2019-11" db="EMBL/GenBank/DDBJ databases">
        <title>Gracilibacillus salitolerans sp. nov., a moderate halophile isolated from a saline soil in northwest China.</title>
        <authorList>
            <person name="Gan L."/>
        </authorList>
    </citation>
    <scope>NUCLEOTIDE SEQUENCE [LARGE SCALE GENOMIC DNA]</scope>
    <source>
        <strain evidence="4 5">SCU50</strain>
    </source>
</reference>
<feature type="region of interest" description="Disordered" evidence="1">
    <location>
        <begin position="101"/>
        <end position="130"/>
    </location>
</feature>
<accession>A0A5Q2TQS1</accession>
<name>A0A5Q2TQS1_9BACI</name>
<evidence type="ECO:0000259" key="3">
    <source>
        <dbReference type="Pfam" id="PF03413"/>
    </source>
</evidence>
<dbReference type="KEGG" id="grc:GI584_21900"/>
<feature type="domain" description="PepSY" evidence="3">
    <location>
        <begin position="216"/>
        <end position="270"/>
    </location>
</feature>
<feature type="signal peptide" evidence="2">
    <location>
        <begin position="1"/>
        <end position="23"/>
    </location>
</feature>
<dbReference type="AlphaFoldDB" id="A0A5Q2TQS1"/>
<feature type="domain" description="PepSY" evidence="3">
    <location>
        <begin position="139"/>
        <end position="193"/>
    </location>
</feature>
<feature type="compositionally biased region" description="Polar residues" evidence="1">
    <location>
        <begin position="101"/>
        <end position="122"/>
    </location>
</feature>
<keyword evidence="5" id="KW-1185">Reference proteome</keyword>
<evidence type="ECO:0000256" key="1">
    <source>
        <dbReference type="SAM" id="MobiDB-lite"/>
    </source>
</evidence>
<evidence type="ECO:0000313" key="4">
    <source>
        <dbReference type="EMBL" id="QGH36541.1"/>
    </source>
</evidence>
<feature type="domain" description="PepSY" evidence="3">
    <location>
        <begin position="36"/>
        <end position="91"/>
    </location>
</feature>
<evidence type="ECO:0000313" key="5">
    <source>
        <dbReference type="Proteomes" id="UP000339690"/>
    </source>
</evidence>
<evidence type="ECO:0000256" key="2">
    <source>
        <dbReference type="SAM" id="SignalP"/>
    </source>
</evidence>
<keyword evidence="2" id="KW-0732">Signal</keyword>
<dbReference type="Gene3D" id="3.10.450.40">
    <property type="match status" value="3"/>
</dbReference>
<dbReference type="InterPro" id="IPR025711">
    <property type="entry name" value="PepSY"/>
</dbReference>
<gene>
    <name evidence="4" type="ORF">GI584_21900</name>
</gene>
<protein>
    <recommendedName>
        <fullName evidence="3">PepSY domain-containing protein</fullName>
    </recommendedName>
</protein>
<sequence>MKMKNKTFFTIVSGLIVTGVVLAAIQFSANPASAYLSQEEAEQKVASKFSGEVMEFELDDNEKIYEVEIEGADLEYELKVDAETGEVINIEEEALREDMKQITNSNSEKEVTTVSLPDNQQNSRDDDKGEIKNQASSLLSIEEAKTIATEMYSGTVKGIELDEDDGNYNYELEIITEKAEVELEINAKSGEIVYISVDEDEAEAKQKRSSDNMKSKISTDEARSIALDKYSGTIKELELDEDDGRHIYEIEIRTDKGEVELEIDARTGEIHKLDYDD</sequence>
<dbReference type="EMBL" id="CP045915">
    <property type="protein sequence ID" value="QGH36541.1"/>
    <property type="molecule type" value="Genomic_DNA"/>
</dbReference>
<dbReference type="Proteomes" id="UP000339690">
    <property type="component" value="Chromosome"/>
</dbReference>